<dbReference type="EMBL" id="PEBM01000044">
    <property type="protein sequence ID" value="PHV56465.1"/>
    <property type="molecule type" value="Genomic_DNA"/>
</dbReference>
<name>A0A2G3NSE0_STRMC</name>
<evidence type="ECO:0000313" key="3">
    <source>
        <dbReference type="Proteomes" id="UP000222913"/>
    </source>
</evidence>
<dbReference type="Pfam" id="PF02486">
    <property type="entry name" value="Rep_trans"/>
    <property type="match status" value="1"/>
</dbReference>
<evidence type="ECO:0000313" key="2">
    <source>
        <dbReference type="EMBL" id="PHV56465.1"/>
    </source>
</evidence>
<accession>A0A2G3NSE0</accession>
<dbReference type="RefSeq" id="WP_099390675.1">
    <property type="nucleotide sequence ID" value="NZ_PEBM01000044.1"/>
</dbReference>
<gene>
    <name evidence="2" type="ORF">CS010_07820</name>
</gene>
<protein>
    <recommendedName>
        <fullName evidence="1">Replication initiation protein-like C-terminal domain-containing protein</fullName>
    </recommendedName>
</protein>
<sequence>MIDIKVDQVTLVVFDNNSQHEHTFWQERAQKKIQKLLHLSKLSELYSFTDENVKLPRGYTVGFNIDNATFQLSIAYHPDNPQIGIIIYFSAKAWDNYQQAFQKKFGKSINVHTLLQELQFSSLNIRLSRIDICVDFINEKINISKLKRSLESGRTELRYGKYKNSDKINPKNIQEDNLKKPYPRNTSQINDISKNFKTETIYVGSRSNNSKALVRIYDKKRELQERNIEKNVEDWVRFEVEFKSIFAHQLTSALLDCQSDNEAKNIILSAVLDKYLFFYTKSNRIHKISKLMLEQLENGIFSFTTPKITDNSLEKSIQYLIKGSGLLAILWKVDQIYGPRSSPKLLEYFYRIYTNTFKPNKDHLSWFNKYQKELKKTKKPWK</sequence>
<comment type="caution">
    <text evidence="2">The sequence shown here is derived from an EMBL/GenBank/DDBJ whole genome shotgun (WGS) entry which is preliminary data.</text>
</comment>
<dbReference type="Proteomes" id="UP000222913">
    <property type="component" value="Unassembled WGS sequence"/>
</dbReference>
<organism evidence="2 3">
    <name type="scientific">Streptococcus macedonicus</name>
    <name type="common">Streptococcus gallolyticus macedonicus</name>
    <dbReference type="NCBI Taxonomy" id="59310"/>
    <lineage>
        <taxon>Bacteria</taxon>
        <taxon>Bacillati</taxon>
        <taxon>Bacillota</taxon>
        <taxon>Bacilli</taxon>
        <taxon>Lactobacillales</taxon>
        <taxon>Streptococcaceae</taxon>
        <taxon>Streptococcus</taxon>
    </lineage>
</organism>
<dbReference type="AlphaFoldDB" id="A0A2G3NSE0"/>
<reference evidence="2 3" key="1">
    <citation type="submission" date="2017-10" db="EMBL/GenBank/DDBJ databases">
        <title>Whole-genome sequence of three Streptococcus macedonicus strains isolated from Italian cheeses of the Veneto region.</title>
        <authorList>
            <person name="Treu L."/>
            <person name="De Diego-Diaz B."/>
            <person name="Papadimitriou K."/>
            <person name="Tsakalidou E."/>
            <person name="Corich V."/>
            <person name="Giacomini A."/>
        </authorList>
    </citation>
    <scope>NUCLEOTIDE SEQUENCE [LARGE SCALE GENOMIC DNA]</scope>
    <source>
        <strain evidence="2 3">27MV</strain>
    </source>
</reference>
<dbReference type="InterPro" id="IPR003491">
    <property type="entry name" value="REP-like_C"/>
</dbReference>
<evidence type="ECO:0000259" key="1">
    <source>
        <dbReference type="Pfam" id="PF02486"/>
    </source>
</evidence>
<proteinExistence type="predicted"/>
<feature type="domain" description="Replication initiation protein-like C-terminal" evidence="1">
    <location>
        <begin position="126"/>
        <end position="285"/>
    </location>
</feature>